<keyword evidence="2" id="KW-1185">Reference proteome</keyword>
<evidence type="ECO:0000313" key="2">
    <source>
        <dbReference type="Proteomes" id="UP000006420"/>
    </source>
</evidence>
<name>F8WXA4_9BACT</name>
<protein>
    <recommendedName>
        <fullName evidence="3">MmcQ/YjbR family DNA-binding protein</fullName>
    </recommendedName>
</protein>
<dbReference type="STRING" id="742767.HMPREF9456_00614"/>
<dbReference type="Gene3D" id="3.90.1150.30">
    <property type="match status" value="1"/>
</dbReference>
<accession>F8WXA4</accession>
<comment type="caution">
    <text evidence="1">The sequence shown here is derived from an EMBL/GenBank/DDBJ whole genome shotgun (WGS) entry which is preliminary data.</text>
</comment>
<dbReference type="Pfam" id="PF04237">
    <property type="entry name" value="YjbR"/>
    <property type="match status" value="1"/>
</dbReference>
<dbReference type="AlphaFoldDB" id="F8WXA4"/>
<organism evidence="1 2">
    <name type="scientific">Dysgonomonas mossii DSM 22836</name>
    <dbReference type="NCBI Taxonomy" id="742767"/>
    <lineage>
        <taxon>Bacteria</taxon>
        <taxon>Pseudomonadati</taxon>
        <taxon>Bacteroidota</taxon>
        <taxon>Bacteroidia</taxon>
        <taxon>Bacteroidales</taxon>
        <taxon>Dysgonomonadaceae</taxon>
        <taxon>Dysgonomonas</taxon>
    </lineage>
</organism>
<gene>
    <name evidence="1" type="ORF">HMPREF9456_00614</name>
</gene>
<evidence type="ECO:0000313" key="1">
    <source>
        <dbReference type="EMBL" id="EGK04861.1"/>
    </source>
</evidence>
<dbReference type="PANTHER" id="PTHR35145:SF1">
    <property type="entry name" value="CYTOPLASMIC PROTEIN"/>
    <property type="match status" value="1"/>
</dbReference>
<dbReference type="RefSeq" id="WP_006841985.1">
    <property type="nucleotide sequence ID" value="NZ_AQWJ01000001.1"/>
</dbReference>
<dbReference type="eggNOG" id="COG2315">
    <property type="taxonomic scope" value="Bacteria"/>
</dbReference>
<dbReference type="OrthoDB" id="9789813at2"/>
<proteinExistence type="predicted"/>
<dbReference type="PANTHER" id="PTHR35145">
    <property type="entry name" value="CYTOPLASMIC PROTEIN-RELATED"/>
    <property type="match status" value="1"/>
</dbReference>
<dbReference type="Proteomes" id="UP000006420">
    <property type="component" value="Unassembled WGS sequence"/>
</dbReference>
<dbReference type="HOGENOM" id="CLU_105851_1_1_10"/>
<dbReference type="InterPro" id="IPR038056">
    <property type="entry name" value="YjbR-like_sf"/>
</dbReference>
<dbReference type="InterPro" id="IPR007351">
    <property type="entry name" value="YjbR"/>
</dbReference>
<reference evidence="1 2" key="1">
    <citation type="submission" date="2011-04" db="EMBL/GenBank/DDBJ databases">
        <title>The Genome Sequence of Dysgonomonas mossii DSM 22836.</title>
        <authorList>
            <consortium name="The Broad Institute Genome Sequencing Platform"/>
            <person name="Earl A."/>
            <person name="Ward D."/>
            <person name="Feldgarden M."/>
            <person name="Gevers D."/>
            <person name="Pudlo N."/>
            <person name="Martens E."/>
            <person name="Allen-Vercoe E."/>
            <person name="Young S.K."/>
            <person name="Zeng Q."/>
            <person name="Gargeya S."/>
            <person name="Fitzgerald M."/>
            <person name="Haas B."/>
            <person name="Abouelleil A."/>
            <person name="Alvarado L."/>
            <person name="Arachchi H.M."/>
            <person name="Berlin A."/>
            <person name="Brown A."/>
            <person name="Chapman S.B."/>
            <person name="Chen Z."/>
            <person name="Dunbar C."/>
            <person name="Freedman E."/>
            <person name="Gearin G."/>
            <person name="Gellesch M."/>
            <person name="Goldberg J."/>
            <person name="Griggs A."/>
            <person name="Gujja S."/>
            <person name="Heiman D."/>
            <person name="Howarth C."/>
            <person name="Larson L."/>
            <person name="Lui A."/>
            <person name="MacDonald P.J.P."/>
            <person name="Mehta T."/>
            <person name="Montmayeur A."/>
            <person name="Murphy C."/>
            <person name="Neiman D."/>
            <person name="Pearson M."/>
            <person name="Priest M."/>
            <person name="Roberts A."/>
            <person name="Saif S."/>
            <person name="Shea T."/>
            <person name="Shenoy N."/>
            <person name="Sisk P."/>
            <person name="Stolte C."/>
            <person name="Sykes S."/>
            <person name="Yandava C."/>
            <person name="Wortman J."/>
            <person name="Nusbaum C."/>
            <person name="Birren B."/>
        </authorList>
    </citation>
    <scope>NUCLEOTIDE SEQUENCE [LARGE SCALE GENOMIC DNA]</scope>
    <source>
        <strain evidence="1 2">DSM 22836</strain>
    </source>
</reference>
<evidence type="ECO:0008006" key="3">
    <source>
        <dbReference type="Google" id="ProtNLM"/>
    </source>
</evidence>
<dbReference type="GeneID" id="78081300"/>
<dbReference type="EMBL" id="ADLW01000002">
    <property type="protein sequence ID" value="EGK04861.1"/>
    <property type="molecule type" value="Genomic_DNA"/>
</dbReference>
<dbReference type="InterPro" id="IPR058532">
    <property type="entry name" value="YjbR/MT2646/Rv2570-like"/>
</dbReference>
<dbReference type="SUPFAM" id="SSF142906">
    <property type="entry name" value="YjbR-like"/>
    <property type="match status" value="1"/>
</dbReference>
<sequence length="120" mass="13710">MNIEELREYCISVKGASESFPFDESTLVFKVMGKMFAYTGLDPKDGLFKVNLKCDPERSAELRARYEGITHGTHTRGLLWNAVYLASDVPDKLIKELIDHSVEEVIKKLPKNKQAEYRSL</sequence>